<evidence type="ECO:0000313" key="2">
    <source>
        <dbReference type="Proteomes" id="UP000281955"/>
    </source>
</evidence>
<sequence length="178" mass="19213">MFVLARHAHAGDKSAWSSDDSLRPLTRKGREQAAGLAHELGDWPLRRLLTSPYVRCRETLAPLSQRLGLAVESSDLLLPGADPDVLAGFLLDPAQEGTLVCAHGETLHALLARWDRTGEVAVPPGRVPGEPPVTKKGACWLVQDTGSGLTAHYLRPSQIVSADLVNSAHRHDEEQLPS</sequence>
<dbReference type="Gene3D" id="3.40.50.1240">
    <property type="entry name" value="Phosphoglycerate mutase-like"/>
    <property type="match status" value="1"/>
</dbReference>
<gene>
    <name evidence="1" type="ORF">CLV35_1977</name>
</gene>
<evidence type="ECO:0000313" key="1">
    <source>
        <dbReference type="EMBL" id="RKS75507.1"/>
    </source>
</evidence>
<name>A0A420XQI7_9ACTN</name>
<dbReference type="InterPro" id="IPR013078">
    <property type="entry name" value="His_Pase_superF_clade-1"/>
</dbReference>
<dbReference type="Pfam" id="PF00300">
    <property type="entry name" value="His_Phos_1"/>
    <property type="match status" value="1"/>
</dbReference>
<dbReference type="RefSeq" id="WP_183061894.1">
    <property type="nucleotide sequence ID" value="NZ_RBWV01000011.1"/>
</dbReference>
<dbReference type="AlphaFoldDB" id="A0A420XQI7"/>
<dbReference type="Proteomes" id="UP000281955">
    <property type="component" value="Unassembled WGS sequence"/>
</dbReference>
<dbReference type="SUPFAM" id="SSF53254">
    <property type="entry name" value="Phosphoglycerate mutase-like"/>
    <property type="match status" value="1"/>
</dbReference>
<proteinExistence type="predicted"/>
<dbReference type="InParanoid" id="A0A420XQI7"/>
<protein>
    <submittedName>
        <fullName evidence="1">Phosphohistidine phosphatase SixA</fullName>
    </submittedName>
</protein>
<keyword evidence="2" id="KW-1185">Reference proteome</keyword>
<accession>A0A420XQI7</accession>
<dbReference type="CDD" id="cd07067">
    <property type="entry name" value="HP_PGM_like"/>
    <property type="match status" value="1"/>
</dbReference>
<dbReference type="EMBL" id="RBWV01000011">
    <property type="protein sequence ID" value="RKS75507.1"/>
    <property type="molecule type" value="Genomic_DNA"/>
</dbReference>
<reference evidence="1 2" key="1">
    <citation type="submission" date="2018-10" db="EMBL/GenBank/DDBJ databases">
        <title>Genomic Encyclopedia of Archaeal and Bacterial Type Strains, Phase II (KMG-II): from individual species to whole genera.</title>
        <authorList>
            <person name="Goeker M."/>
        </authorList>
    </citation>
    <scope>NUCLEOTIDE SEQUENCE [LARGE SCALE GENOMIC DNA]</scope>
    <source>
        <strain evidence="1 2">RP-AC37</strain>
    </source>
</reference>
<organism evidence="1 2">
    <name type="scientific">Motilibacter peucedani</name>
    <dbReference type="NCBI Taxonomy" id="598650"/>
    <lineage>
        <taxon>Bacteria</taxon>
        <taxon>Bacillati</taxon>
        <taxon>Actinomycetota</taxon>
        <taxon>Actinomycetes</taxon>
        <taxon>Motilibacterales</taxon>
        <taxon>Motilibacteraceae</taxon>
        <taxon>Motilibacter</taxon>
    </lineage>
</organism>
<dbReference type="SMART" id="SM00855">
    <property type="entry name" value="PGAM"/>
    <property type="match status" value="1"/>
</dbReference>
<dbReference type="InterPro" id="IPR029033">
    <property type="entry name" value="His_PPase_superfam"/>
</dbReference>
<comment type="caution">
    <text evidence="1">The sequence shown here is derived from an EMBL/GenBank/DDBJ whole genome shotgun (WGS) entry which is preliminary data.</text>
</comment>